<evidence type="ECO:0000256" key="1">
    <source>
        <dbReference type="ARBA" id="ARBA00022723"/>
    </source>
</evidence>
<sequence>MKLASKETCTGCNACAYICPKKCISFKNDETYDIAYPVIDETQCINCGKCQKVCPALSPLEGGVPLKAYAAWSSDSEERRTSASGGIAVEIYKYALKCGCSTVGAAFGNNFQVYLKISDELDSIKGFKNSKYVFSSTNSLFQEMNTCLKAGGKIAVIALPCQIAAIKKIFCRYLDNLLLVDLVCHGVTPTAYLTQHIKSIEQKKGDKAISVFFRDPAYSTDTFTFTLYNVKGNCFYAKRTANRDSYQVGYHRMISYRENCYHCQFAKQYRISDLTISDYKGLGKYAPSGISDNRHVSCILINTDKGRDFVDCLIKQGNIVAEERPVHEPIDGDAQLRYPSQKSLARKIFERRMKLCDGNFERAMFPIIYMVSFQRFLYRINNILKRIILKILKIFRCNK</sequence>
<evidence type="ECO:0000313" key="5">
    <source>
        <dbReference type="EMBL" id="RHF91123.1"/>
    </source>
</evidence>
<dbReference type="Pfam" id="PF12838">
    <property type="entry name" value="Fer4_7"/>
    <property type="match status" value="1"/>
</dbReference>
<keyword evidence="3" id="KW-0411">Iron-sulfur</keyword>
<keyword evidence="1" id="KW-0479">Metal-binding</keyword>
<dbReference type="InterPro" id="IPR017900">
    <property type="entry name" value="4Fe4S_Fe_S_CS"/>
</dbReference>
<name>A0A414RDN4_9BACT</name>
<dbReference type="InterPro" id="IPR007525">
    <property type="entry name" value="FrhB_FdhB_C"/>
</dbReference>
<evidence type="ECO:0000256" key="3">
    <source>
        <dbReference type="ARBA" id="ARBA00023014"/>
    </source>
</evidence>
<dbReference type="InterPro" id="IPR052977">
    <property type="entry name" value="Polyferredoxin-like_ET"/>
</dbReference>
<evidence type="ECO:0000256" key="2">
    <source>
        <dbReference type="ARBA" id="ARBA00023004"/>
    </source>
</evidence>
<organism evidence="5 6">
    <name type="scientific">Phocaeicola plebeius</name>
    <dbReference type="NCBI Taxonomy" id="310297"/>
    <lineage>
        <taxon>Bacteria</taxon>
        <taxon>Pseudomonadati</taxon>
        <taxon>Bacteroidota</taxon>
        <taxon>Bacteroidia</taxon>
        <taxon>Bacteroidales</taxon>
        <taxon>Bacteroidaceae</taxon>
        <taxon>Phocaeicola</taxon>
    </lineage>
</organism>
<dbReference type="Proteomes" id="UP000283485">
    <property type="component" value="Unassembled WGS sequence"/>
</dbReference>
<dbReference type="PANTHER" id="PTHR43193">
    <property type="match status" value="1"/>
</dbReference>
<evidence type="ECO:0000259" key="4">
    <source>
        <dbReference type="PROSITE" id="PS51379"/>
    </source>
</evidence>
<dbReference type="EMBL" id="QRHQ01000012">
    <property type="protein sequence ID" value="RHF91123.1"/>
    <property type="molecule type" value="Genomic_DNA"/>
</dbReference>
<dbReference type="SUPFAM" id="SSF54862">
    <property type="entry name" value="4Fe-4S ferredoxins"/>
    <property type="match status" value="1"/>
</dbReference>
<dbReference type="GO" id="GO:0046872">
    <property type="term" value="F:metal ion binding"/>
    <property type="evidence" value="ECO:0007669"/>
    <property type="project" value="UniProtKB-KW"/>
</dbReference>
<keyword evidence="2" id="KW-0408">Iron</keyword>
<evidence type="ECO:0000313" key="6">
    <source>
        <dbReference type="Proteomes" id="UP000283485"/>
    </source>
</evidence>
<dbReference type="Gene3D" id="3.30.70.20">
    <property type="match status" value="1"/>
</dbReference>
<proteinExistence type="predicted"/>
<comment type="caution">
    <text evidence="5">The sequence shown here is derived from an EMBL/GenBank/DDBJ whole genome shotgun (WGS) entry which is preliminary data.</text>
</comment>
<dbReference type="PROSITE" id="PS00198">
    <property type="entry name" value="4FE4S_FER_1"/>
    <property type="match status" value="1"/>
</dbReference>
<dbReference type="AlphaFoldDB" id="A0A414RDN4"/>
<reference evidence="5 6" key="1">
    <citation type="submission" date="2018-08" db="EMBL/GenBank/DDBJ databases">
        <title>A genome reference for cultivated species of the human gut microbiota.</title>
        <authorList>
            <person name="Zou Y."/>
            <person name="Xue W."/>
            <person name="Luo G."/>
        </authorList>
    </citation>
    <scope>NUCLEOTIDE SEQUENCE [LARGE SCALE GENOMIC DNA]</scope>
    <source>
        <strain evidence="5 6">AM23-23</strain>
    </source>
</reference>
<protein>
    <submittedName>
        <fullName evidence="5">4Fe-4S dicluster domain-containing protein</fullName>
    </submittedName>
</protein>
<dbReference type="PROSITE" id="PS51379">
    <property type="entry name" value="4FE4S_FER_2"/>
    <property type="match status" value="2"/>
</dbReference>
<feature type="domain" description="4Fe-4S ferredoxin-type" evidence="4">
    <location>
        <begin position="1"/>
        <end position="29"/>
    </location>
</feature>
<dbReference type="GO" id="GO:0051536">
    <property type="term" value="F:iron-sulfur cluster binding"/>
    <property type="evidence" value="ECO:0007669"/>
    <property type="project" value="UniProtKB-KW"/>
</dbReference>
<dbReference type="PANTHER" id="PTHR43193:SF2">
    <property type="entry name" value="POLYFERREDOXIN PROTEIN FWDF"/>
    <property type="match status" value="1"/>
</dbReference>
<dbReference type="RefSeq" id="WP_118211556.1">
    <property type="nucleotide sequence ID" value="NZ_JADMTX010000004.1"/>
</dbReference>
<dbReference type="Pfam" id="PF04432">
    <property type="entry name" value="FrhB_FdhB_C"/>
    <property type="match status" value="1"/>
</dbReference>
<accession>A0A414RDN4</accession>
<gene>
    <name evidence="5" type="ORF">DW653_07890</name>
</gene>
<feature type="domain" description="4Fe-4S ferredoxin-type" evidence="4">
    <location>
        <begin position="35"/>
        <end position="62"/>
    </location>
</feature>
<dbReference type="InterPro" id="IPR017896">
    <property type="entry name" value="4Fe4S_Fe-S-bd"/>
</dbReference>